<reference evidence="3 4" key="1">
    <citation type="submission" date="2018-04" db="EMBL/GenBank/DDBJ databases">
        <title>Genomic Encyclopedia of Type Strains, Phase III (KMG-III): the genomes of soil and plant-associated and newly described type strains.</title>
        <authorList>
            <person name="Whitman W."/>
        </authorList>
    </citation>
    <scope>NUCLEOTIDE SEQUENCE [LARGE SCALE GENOMIC DNA]</scope>
    <source>
        <strain evidence="3 4">KA25</strain>
    </source>
</reference>
<dbReference type="PANTHER" id="PTHR30461">
    <property type="entry name" value="DNA-INVERTASE FROM LAMBDOID PROPHAGE"/>
    <property type="match status" value="1"/>
</dbReference>
<dbReference type="SUPFAM" id="SSF53041">
    <property type="entry name" value="Resolvase-like"/>
    <property type="match status" value="1"/>
</dbReference>
<dbReference type="Pfam" id="PF13408">
    <property type="entry name" value="Zn_ribbon_recom"/>
    <property type="match status" value="1"/>
</dbReference>
<dbReference type="GO" id="GO:0003677">
    <property type="term" value="F:DNA binding"/>
    <property type="evidence" value="ECO:0007669"/>
    <property type="project" value="InterPro"/>
</dbReference>
<dbReference type="Gene3D" id="3.90.1750.20">
    <property type="entry name" value="Putative Large Serine Recombinase, Chain B, Domain 2"/>
    <property type="match status" value="1"/>
</dbReference>
<dbReference type="InterPro" id="IPR011109">
    <property type="entry name" value="DNA_bind_recombinase_dom"/>
</dbReference>
<dbReference type="InterPro" id="IPR025827">
    <property type="entry name" value="Zn_ribbon_recom_dom"/>
</dbReference>
<dbReference type="InterPro" id="IPR050639">
    <property type="entry name" value="SSR_resolvase"/>
</dbReference>
<dbReference type="SMART" id="SM00857">
    <property type="entry name" value="Resolvase"/>
    <property type="match status" value="1"/>
</dbReference>
<dbReference type="Pfam" id="PF00239">
    <property type="entry name" value="Resolvase"/>
    <property type="match status" value="1"/>
</dbReference>
<feature type="domain" description="Resolvase/invertase-type recombinase catalytic" evidence="2">
    <location>
        <begin position="14"/>
        <end position="163"/>
    </location>
</feature>
<dbReference type="GO" id="GO:0000150">
    <property type="term" value="F:DNA strand exchange activity"/>
    <property type="evidence" value="ECO:0007669"/>
    <property type="project" value="InterPro"/>
</dbReference>
<dbReference type="Proteomes" id="UP000244060">
    <property type="component" value="Unassembled WGS sequence"/>
</dbReference>
<accession>A0A2T5JIF8</accession>
<evidence type="ECO:0000313" key="3">
    <source>
        <dbReference type="EMBL" id="PTR05829.1"/>
    </source>
</evidence>
<dbReference type="InterPro" id="IPR006119">
    <property type="entry name" value="Resolv_N"/>
</dbReference>
<evidence type="ECO:0000259" key="2">
    <source>
        <dbReference type="PROSITE" id="PS51736"/>
    </source>
</evidence>
<sequence length="690" mass="76483">MMHEKIGPHHLERKAILYVRQSSAHQVLHNRESSTLQYAMRDRLVAFGWSSIETIDEDLGRSAAGGVARAGFDRMVAEVCLGKVGAVAAREVSRFARNSRDWQQLIEMCRVVDTVLVDQETVYAPRQGNDRLLLGLKGSLNEYELDLLRQRSLSARYEKARRGELIVAAPVGFVKAGDRLEKDPDRRVQEAISLVFDKVAELGSARQALLWFLEHSLELPARRANGDVFWRRPTYASIHRMIANPAYGGAYAYGKTRVAPRHGAAIARSGSRRKPRGDWLALKPGAHEGYVGWERAEAIRTMVSDNIPASRHHGAPKHGDALLAGLLRCRRCGRKLTIRYTGARHDIPRYSCWRGLLDNGEPRCIAFGGLRVDDAIEEALLQVVEPGAIAAAAEAEAQAADRCDQVREALLRDLEAARYHADRAFRQYDAADPANRLVAAELETRWNRALKQAADVEARIAMHDDTAPGPSSLAVLDATRLAGNLRAIWAAPTTDARLKKRIVRAVIHEVVADVDNGASEIVLLIHWIGGAHTELRLPKRRRGQRNSTAPEIIVAVRHLALIASDDLIASILNRNGLLTGHGNRWTRERVTALRSHHRIPVFRLAPDGIEPWLNLTDAARLLGVSPKTLRIAAEAGVVEGNHPLSDGPWLFRRSELATPQAQQVAEQAKRKAKHPAGPHHDQKNLFPSTT</sequence>
<dbReference type="InterPro" id="IPR036162">
    <property type="entry name" value="Resolvase-like_N_sf"/>
</dbReference>
<dbReference type="EMBL" id="QAOT01000057">
    <property type="protein sequence ID" value="PTR05829.1"/>
    <property type="molecule type" value="Genomic_DNA"/>
</dbReference>
<evidence type="ECO:0000313" key="4">
    <source>
        <dbReference type="Proteomes" id="UP000244060"/>
    </source>
</evidence>
<dbReference type="PROSITE" id="PS51736">
    <property type="entry name" value="RECOMBINASES_3"/>
    <property type="match status" value="1"/>
</dbReference>
<dbReference type="CDD" id="cd00338">
    <property type="entry name" value="Ser_Recombinase"/>
    <property type="match status" value="1"/>
</dbReference>
<dbReference type="Gene3D" id="3.40.50.1390">
    <property type="entry name" value="Resolvase, N-terminal catalytic domain"/>
    <property type="match status" value="1"/>
</dbReference>
<proteinExistence type="predicted"/>
<organism evidence="3 4">
    <name type="scientific">Cereibacter azotoformans</name>
    <dbReference type="NCBI Taxonomy" id="43057"/>
    <lineage>
        <taxon>Bacteria</taxon>
        <taxon>Pseudomonadati</taxon>
        <taxon>Pseudomonadota</taxon>
        <taxon>Alphaproteobacteria</taxon>
        <taxon>Rhodobacterales</taxon>
        <taxon>Paracoccaceae</taxon>
        <taxon>Cereibacter</taxon>
    </lineage>
</organism>
<dbReference type="AlphaFoldDB" id="A0A2T5JIF8"/>
<dbReference type="InterPro" id="IPR038109">
    <property type="entry name" value="DNA_bind_recomb_sf"/>
</dbReference>
<keyword evidence="4" id="KW-1185">Reference proteome</keyword>
<gene>
    <name evidence="3" type="ORF">C8J28_1571</name>
</gene>
<comment type="caution">
    <text evidence="3">The sequence shown here is derived from an EMBL/GenBank/DDBJ whole genome shotgun (WGS) entry which is preliminary data.</text>
</comment>
<protein>
    <submittedName>
        <fullName evidence="3">DNA invertase Pin-like site-specific DNA recombinase</fullName>
    </submittedName>
</protein>
<dbReference type="Pfam" id="PF07508">
    <property type="entry name" value="Recombinase"/>
    <property type="match status" value="1"/>
</dbReference>
<dbReference type="PANTHER" id="PTHR30461:SF23">
    <property type="entry name" value="DNA RECOMBINASE-RELATED"/>
    <property type="match status" value="1"/>
</dbReference>
<evidence type="ECO:0000256" key="1">
    <source>
        <dbReference type="SAM" id="MobiDB-lite"/>
    </source>
</evidence>
<name>A0A2T5JIF8_9RHOB</name>
<dbReference type="RefSeq" id="WP_108222794.1">
    <property type="nucleotide sequence ID" value="NZ_CP090021.1"/>
</dbReference>
<feature type="region of interest" description="Disordered" evidence="1">
    <location>
        <begin position="656"/>
        <end position="690"/>
    </location>
</feature>
<dbReference type="OrthoDB" id="7277848at2"/>